<dbReference type="GO" id="GO:0030170">
    <property type="term" value="F:pyridoxal phosphate binding"/>
    <property type="evidence" value="ECO:0007669"/>
    <property type="project" value="InterPro"/>
</dbReference>
<dbReference type="InParanoid" id="A0A0D2X2U5"/>
<dbReference type="OMA" id="ARQYPQM"/>
<dbReference type="PhylomeDB" id="A0A0D2X2U5"/>
<keyword evidence="4" id="KW-1185">Reference proteome</keyword>
<dbReference type="InterPro" id="IPR011037">
    <property type="entry name" value="Pyrv_Knase-like_insert_dom_sf"/>
</dbReference>
<dbReference type="OrthoDB" id="17255at2759"/>
<dbReference type="GO" id="GO:0003824">
    <property type="term" value="F:catalytic activity"/>
    <property type="evidence" value="ECO:0007669"/>
    <property type="project" value="InterPro"/>
</dbReference>
<dbReference type="STRING" id="595528.A0A0D2X2U5"/>
<dbReference type="PANTHER" id="PTHR14237:SF19">
    <property type="entry name" value="MITOCHONDRIAL AMIDOXIME REDUCING COMPONENT 1"/>
    <property type="match status" value="1"/>
</dbReference>
<organism evidence="3 4">
    <name type="scientific">Capsaspora owczarzaki (strain ATCC 30864)</name>
    <dbReference type="NCBI Taxonomy" id="595528"/>
    <lineage>
        <taxon>Eukaryota</taxon>
        <taxon>Filasterea</taxon>
        <taxon>Capsaspora</taxon>
    </lineage>
</organism>
<dbReference type="Pfam" id="PF03473">
    <property type="entry name" value="MOSC"/>
    <property type="match status" value="1"/>
</dbReference>
<dbReference type="InterPro" id="IPR005302">
    <property type="entry name" value="MoCF_Sase_C"/>
</dbReference>
<gene>
    <name evidence="3" type="ORF">CAOG_003995</name>
</gene>
<dbReference type="PANTHER" id="PTHR14237">
    <property type="entry name" value="MOLYBDOPTERIN COFACTOR SULFURASE MOSC"/>
    <property type="match status" value="1"/>
</dbReference>
<evidence type="ECO:0000256" key="1">
    <source>
        <dbReference type="SAM" id="MobiDB-lite"/>
    </source>
</evidence>
<dbReference type="AlphaFoldDB" id="A0A0D2X2U5"/>
<dbReference type="Proteomes" id="UP000008743">
    <property type="component" value="Unassembled WGS sequence"/>
</dbReference>
<accession>A0A0D2X2U5</accession>
<sequence>MSRTVLDVAVRAAGWAAFGYLVYVGAREFQSRRRASSSHPGSSTTSLASSTSSSSSAATGPKVVRVTQLWCFPIKACAGTSMEEVEVDRLGVVDDRRRVIVDPQTHKFITQRQFPRMALIRPSFDKADGHLVIDAPGMPTLHVVEPNDASTPRVTVTIWGDSIVALPYNDSAVTAWLTEFIGAPAMLVKTLPPQVHSRPVETEYDLMIDGQPAHAAFSDGYPFLLASEESLVDLNNRLANPVPILNFRPNIVVAGAGNPWAEDTWQTVRIGTTKFGVVKSCARCSVPTVDVQTGIRDKTSEPTKTLRTFRTVGDGVMFGQNLIHYEKAGRLRVGDLVEVMATDDHHQHIQK</sequence>
<reference evidence="4" key="1">
    <citation type="submission" date="2011-02" db="EMBL/GenBank/DDBJ databases">
        <title>The Genome Sequence of Capsaspora owczarzaki ATCC 30864.</title>
        <authorList>
            <person name="Russ C."/>
            <person name="Cuomo C."/>
            <person name="Burger G."/>
            <person name="Gray M.W."/>
            <person name="Holland P.W.H."/>
            <person name="King N."/>
            <person name="Lang F.B.F."/>
            <person name="Roger A.J."/>
            <person name="Ruiz-Trillo I."/>
            <person name="Young S.K."/>
            <person name="Zeng Q."/>
            <person name="Gargeya S."/>
            <person name="Alvarado L."/>
            <person name="Berlin A."/>
            <person name="Chapman S.B."/>
            <person name="Chen Z."/>
            <person name="Freedman E."/>
            <person name="Gellesch M."/>
            <person name="Goldberg J."/>
            <person name="Griggs A."/>
            <person name="Gujja S."/>
            <person name="Heilman E."/>
            <person name="Heiman D."/>
            <person name="Howarth C."/>
            <person name="Mehta T."/>
            <person name="Neiman D."/>
            <person name="Pearson M."/>
            <person name="Roberts A."/>
            <person name="Saif S."/>
            <person name="Shea T."/>
            <person name="Shenoy N."/>
            <person name="Sisk P."/>
            <person name="Stolte C."/>
            <person name="Sykes S."/>
            <person name="White J."/>
            <person name="Yandava C."/>
            <person name="Haas B."/>
            <person name="Nusbaum C."/>
            <person name="Birren B."/>
        </authorList>
    </citation>
    <scope>NUCLEOTIDE SEQUENCE</scope>
    <source>
        <strain evidence="4">ATCC 30864</strain>
    </source>
</reference>
<dbReference type="PROSITE" id="PS51340">
    <property type="entry name" value="MOSC"/>
    <property type="match status" value="1"/>
</dbReference>
<name>A0A0D2X2U5_CAPO3</name>
<dbReference type="GO" id="GO:0030151">
    <property type="term" value="F:molybdenum ion binding"/>
    <property type="evidence" value="ECO:0007669"/>
    <property type="project" value="InterPro"/>
</dbReference>
<dbReference type="Pfam" id="PF03476">
    <property type="entry name" value="MOSC_N"/>
    <property type="match status" value="1"/>
</dbReference>
<feature type="region of interest" description="Disordered" evidence="1">
    <location>
        <begin position="33"/>
        <end position="58"/>
    </location>
</feature>
<dbReference type="SUPFAM" id="SSF50800">
    <property type="entry name" value="PK beta-barrel domain-like"/>
    <property type="match status" value="1"/>
</dbReference>
<dbReference type="InterPro" id="IPR005303">
    <property type="entry name" value="MOCOS_middle"/>
</dbReference>
<evidence type="ECO:0000313" key="3">
    <source>
        <dbReference type="EMBL" id="KJE93169.1"/>
    </source>
</evidence>
<protein>
    <submittedName>
        <fullName evidence="3">Oxidoreductase</fullName>
    </submittedName>
</protein>
<evidence type="ECO:0000259" key="2">
    <source>
        <dbReference type="PROSITE" id="PS51340"/>
    </source>
</evidence>
<feature type="domain" description="MOSC" evidence="2">
    <location>
        <begin position="189"/>
        <end position="340"/>
    </location>
</feature>
<dbReference type="SUPFAM" id="SSF141673">
    <property type="entry name" value="MOSC N-terminal domain-like"/>
    <property type="match status" value="1"/>
</dbReference>
<dbReference type="EMBL" id="KE346365">
    <property type="protein sequence ID" value="KJE93169.1"/>
    <property type="molecule type" value="Genomic_DNA"/>
</dbReference>
<evidence type="ECO:0000313" key="4">
    <source>
        <dbReference type="Proteomes" id="UP000008743"/>
    </source>
</evidence>
<dbReference type="eggNOG" id="KOG2362">
    <property type="taxonomic scope" value="Eukaryota"/>
</dbReference>
<proteinExistence type="predicted"/>
<feature type="compositionally biased region" description="Low complexity" evidence="1">
    <location>
        <begin position="37"/>
        <end position="58"/>
    </location>
</feature>